<proteinExistence type="predicted"/>
<evidence type="ECO:0000313" key="10">
    <source>
        <dbReference type="EMBL" id="GAA2395718.1"/>
    </source>
</evidence>
<evidence type="ECO:0000256" key="4">
    <source>
        <dbReference type="ARBA" id="ARBA00022840"/>
    </source>
</evidence>
<dbReference type="InterPro" id="IPR011527">
    <property type="entry name" value="ABC1_TM_dom"/>
</dbReference>
<dbReference type="PROSITE" id="PS50929">
    <property type="entry name" value="ABC_TM1F"/>
    <property type="match status" value="1"/>
</dbReference>
<dbReference type="InterPro" id="IPR003593">
    <property type="entry name" value="AAA+_ATPase"/>
</dbReference>
<feature type="transmembrane region" description="Helical" evidence="7">
    <location>
        <begin position="141"/>
        <end position="162"/>
    </location>
</feature>
<keyword evidence="4" id="KW-0067">ATP-binding</keyword>
<evidence type="ECO:0000256" key="1">
    <source>
        <dbReference type="ARBA" id="ARBA00004651"/>
    </source>
</evidence>
<evidence type="ECO:0000256" key="7">
    <source>
        <dbReference type="SAM" id="Phobius"/>
    </source>
</evidence>
<keyword evidence="11" id="KW-1185">Reference proteome</keyword>
<evidence type="ECO:0000259" key="9">
    <source>
        <dbReference type="PROSITE" id="PS50929"/>
    </source>
</evidence>
<dbReference type="PANTHER" id="PTHR43394:SF1">
    <property type="entry name" value="ATP-BINDING CASSETTE SUB-FAMILY B MEMBER 10, MITOCHONDRIAL"/>
    <property type="match status" value="1"/>
</dbReference>
<dbReference type="SMART" id="SM00382">
    <property type="entry name" value="AAA"/>
    <property type="match status" value="1"/>
</dbReference>
<organism evidence="10 11">
    <name type="scientific">Dactylosporangium salmoneum</name>
    <dbReference type="NCBI Taxonomy" id="53361"/>
    <lineage>
        <taxon>Bacteria</taxon>
        <taxon>Bacillati</taxon>
        <taxon>Actinomycetota</taxon>
        <taxon>Actinomycetes</taxon>
        <taxon>Micromonosporales</taxon>
        <taxon>Micromonosporaceae</taxon>
        <taxon>Dactylosporangium</taxon>
    </lineage>
</organism>
<gene>
    <name evidence="10" type="ORF">GCM10010170_110890</name>
</gene>
<dbReference type="RefSeq" id="WP_344620873.1">
    <property type="nucleotide sequence ID" value="NZ_BAAARV010000142.1"/>
</dbReference>
<name>A0ABN3I789_9ACTN</name>
<evidence type="ECO:0000256" key="3">
    <source>
        <dbReference type="ARBA" id="ARBA00022741"/>
    </source>
</evidence>
<dbReference type="InterPro" id="IPR039421">
    <property type="entry name" value="Type_1_exporter"/>
</dbReference>
<dbReference type="InterPro" id="IPR017871">
    <property type="entry name" value="ABC_transporter-like_CS"/>
</dbReference>
<dbReference type="Proteomes" id="UP001501444">
    <property type="component" value="Unassembled WGS sequence"/>
</dbReference>
<feature type="transmembrane region" description="Helical" evidence="7">
    <location>
        <begin position="53"/>
        <end position="77"/>
    </location>
</feature>
<dbReference type="InterPro" id="IPR027417">
    <property type="entry name" value="P-loop_NTPase"/>
</dbReference>
<dbReference type="EMBL" id="BAAARV010000142">
    <property type="protein sequence ID" value="GAA2395718.1"/>
    <property type="molecule type" value="Genomic_DNA"/>
</dbReference>
<comment type="subcellular location">
    <subcellularLocation>
        <location evidence="1">Cell membrane</location>
        <topology evidence="1">Multi-pass membrane protein</topology>
    </subcellularLocation>
</comment>
<dbReference type="Pfam" id="PF00005">
    <property type="entry name" value="ABC_tran"/>
    <property type="match status" value="1"/>
</dbReference>
<evidence type="ECO:0000256" key="6">
    <source>
        <dbReference type="ARBA" id="ARBA00023136"/>
    </source>
</evidence>
<feature type="domain" description="ABC transmembrane type-1" evidence="9">
    <location>
        <begin position="34"/>
        <end position="298"/>
    </location>
</feature>
<keyword evidence="5 7" id="KW-1133">Transmembrane helix</keyword>
<dbReference type="PROSITE" id="PS00211">
    <property type="entry name" value="ABC_TRANSPORTER_1"/>
    <property type="match status" value="1"/>
</dbReference>
<evidence type="ECO:0000256" key="2">
    <source>
        <dbReference type="ARBA" id="ARBA00022692"/>
    </source>
</evidence>
<dbReference type="SUPFAM" id="SSF52540">
    <property type="entry name" value="P-loop containing nucleoside triphosphate hydrolases"/>
    <property type="match status" value="1"/>
</dbReference>
<evidence type="ECO:0000259" key="8">
    <source>
        <dbReference type="PROSITE" id="PS50893"/>
    </source>
</evidence>
<keyword evidence="3" id="KW-0547">Nucleotide-binding</keyword>
<dbReference type="Gene3D" id="3.40.50.300">
    <property type="entry name" value="P-loop containing nucleotide triphosphate hydrolases"/>
    <property type="match status" value="2"/>
</dbReference>
<evidence type="ECO:0000313" key="11">
    <source>
        <dbReference type="Proteomes" id="UP001501444"/>
    </source>
</evidence>
<comment type="caution">
    <text evidence="10">The sequence shown here is derived from an EMBL/GenBank/DDBJ whole genome shotgun (WGS) entry which is preliminary data.</text>
</comment>
<dbReference type="InterPro" id="IPR036640">
    <property type="entry name" value="ABC1_TM_sf"/>
</dbReference>
<dbReference type="SUPFAM" id="SSF90123">
    <property type="entry name" value="ABC transporter transmembrane region"/>
    <property type="match status" value="1"/>
</dbReference>
<dbReference type="InterPro" id="IPR003439">
    <property type="entry name" value="ABC_transporter-like_ATP-bd"/>
</dbReference>
<reference evidence="10 11" key="1">
    <citation type="journal article" date="2019" name="Int. J. Syst. Evol. Microbiol.">
        <title>The Global Catalogue of Microorganisms (GCM) 10K type strain sequencing project: providing services to taxonomists for standard genome sequencing and annotation.</title>
        <authorList>
            <consortium name="The Broad Institute Genomics Platform"/>
            <consortium name="The Broad Institute Genome Sequencing Center for Infectious Disease"/>
            <person name="Wu L."/>
            <person name="Ma J."/>
        </authorList>
    </citation>
    <scope>NUCLEOTIDE SEQUENCE [LARGE SCALE GENOMIC DNA]</scope>
    <source>
        <strain evidence="10 11">JCM 3272</strain>
    </source>
</reference>
<protein>
    <recommendedName>
        <fullName evidence="12">ABC transporter ATP-binding protein</fullName>
    </recommendedName>
</protein>
<dbReference type="PROSITE" id="PS50893">
    <property type="entry name" value="ABC_TRANSPORTER_2"/>
    <property type="match status" value="1"/>
</dbReference>
<evidence type="ECO:0008006" key="12">
    <source>
        <dbReference type="Google" id="ProtNLM"/>
    </source>
</evidence>
<dbReference type="Gene3D" id="1.20.1560.10">
    <property type="entry name" value="ABC transporter type 1, transmembrane domain"/>
    <property type="match status" value="1"/>
</dbReference>
<accession>A0ABN3I789</accession>
<dbReference type="PANTHER" id="PTHR43394">
    <property type="entry name" value="ATP-DEPENDENT PERMEASE MDL1, MITOCHONDRIAL"/>
    <property type="match status" value="1"/>
</dbReference>
<feature type="domain" description="ABC transporter" evidence="8">
    <location>
        <begin position="324"/>
        <end position="507"/>
    </location>
</feature>
<dbReference type="Pfam" id="PF00664">
    <property type="entry name" value="ABC_membrane"/>
    <property type="match status" value="1"/>
</dbReference>
<sequence>MGELWRTVAGHRLQVAGIVGAEAAVGAVEAGVHPLLLKALFDVAVVARDPGRFALLGAGYLALGVVINLATYAAGLWRRRFERGFAQGLEGELLRQALAGDARQVPADGSYVSRIHNDVTEGLLPAMETAVRIARQAATSAVLTGVLVYLSWQASLVLLVVFPPLVLLSNRLARRIEDNTGPEREAEARYLDVLTRTLAAFRALHGLPGLRPPSRAVNAEALAGLLGITYANHRLRLQQRTLSDLIMNLSDTASLIVGAFFVFAGRMSFGGFLAFVNSLWRAVEGIVGVINLIPQMRRSAAVLRRINALRGSATAAYHEPAALVAVRGVRVTYGPEATVAVADFVLHPGEHVLLRGPNGCGKTTLLQVVAGMLAPDAGTVALPPRVACLTAPVDLPPLPVGRLVPDPALRLALYLDDLAGQLPAQLSSGQRQRAGVGALLSEDADVYLADEPFANLDAAGRARVLSALESRTRGRGLVVVHHGDADLDGRVDRVVNLEPVARSAEPVHS</sequence>
<keyword evidence="6 7" id="KW-0472">Membrane</keyword>
<keyword evidence="2 7" id="KW-0812">Transmembrane</keyword>
<evidence type="ECO:0000256" key="5">
    <source>
        <dbReference type="ARBA" id="ARBA00022989"/>
    </source>
</evidence>